<dbReference type="AlphaFoldDB" id="A0A1G6JIZ7"/>
<evidence type="ECO:0000313" key="5">
    <source>
        <dbReference type="Proteomes" id="UP000198925"/>
    </source>
</evidence>
<evidence type="ECO:0000256" key="2">
    <source>
        <dbReference type="ARBA" id="ARBA00022729"/>
    </source>
</evidence>
<dbReference type="Pfam" id="PF13458">
    <property type="entry name" value="Peripla_BP_6"/>
    <property type="match status" value="1"/>
</dbReference>
<dbReference type="Proteomes" id="UP000198925">
    <property type="component" value="Unassembled WGS sequence"/>
</dbReference>
<gene>
    <name evidence="4" type="ORF">SAMN04487779_1001182</name>
</gene>
<protein>
    <submittedName>
        <fullName evidence="4">Amino acid/amide ABC transporter substrate-binding protein, HAAT family</fullName>
    </submittedName>
</protein>
<comment type="similarity">
    <text evidence="1">Belongs to the leucine-binding protein family.</text>
</comment>
<organism evidence="4 5">
    <name type="scientific">Belnapia rosea</name>
    <dbReference type="NCBI Taxonomy" id="938405"/>
    <lineage>
        <taxon>Bacteria</taxon>
        <taxon>Pseudomonadati</taxon>
        <taxon>Pseudomonadota</taxon>
        <taxon>Alphaproteobacteria</taxon>
        <taxon>Acetobacterales</taxon>
        <taxon>Roseomonadaceae</taxon>
        <taxon>Belnapia</taxon>
    </lineage>
</organism>
<evidence type="ECO:0000259" key="3">
    <source>
        <dbReference type="Pfam" id="PF13458"/>
    </source>
</evidence>
<accession>A0A1G6JIZ7</accession>
<keyword evidence="5" id="KW-1185">Reference proteome</keyword>
<dbReference type="RefSeq" id="WP_245704570.1">
    <property type="nucleotide sequence ID" value="NZ_FMZX01000001.1"/>
</dbReference>
<evidence type="ECO:0000256" key="1">
    <source>
        <dbReference type="ARBA" id="ARBA00010062"/>
    </source>
</evidence>
<feature type="domain" description="Leucine-binding protein" evidence="3">
    <location>
        <begin position="36"/>
        <end position="377"/>
    </location>
</feature>
<dbReference type="STRING" id="938405.SAMN02927895_00369"/>
<keyword evidence="2" id="KW-0732">Signal</keyword>
<sequence length="439" mass="47078">MKAFGSTRRGLLQAGAALTIPATVARAQGPARGGDPLRVGVMTDLSGPFAGAGSQPLFWGAEVAIELFNERGGVDGRPVQAITADSQSKADVAINEMERLLGQERLEVVTGIYSSAHAVPLSGRFEQARKMMWITSAIATAVLKDKNFRYVFRPTVHSDQYGEGSISAIADNAQAKLGIAPDKVKLGVIYEDGPYGTGVAAAIEANARQRNMPIVLKEAYSATAPDLSTLVTKLRRERPDIVLQVGYNPDITLFLRQAKSGGLRFKMLIGHGAGWSQIDRLSETFGQDVNYMCNVDPAATQMLDWSKLQPGVGDLAKTFMDRFQAKHKLSDPPTHASMGFNNTWIFLEHVLKPAVRKTGGMTADALREAALEVDVPTGGTIQGYGVKFAPPGNPMAGQNERSIAVVMQFENGKSKVVWPAALGQPVVMPLPASNAYAAR</sequence>
<dbReference type="EMBL" id="FMZX01000001">
    <property type="protein sequence ID" value="SDC18425.1"/>
    <property type="molecule type" value="Genomic_DNA"/>
</dbReference>
<dbReference type="InterPro" id="IPR028081">
    <property type="entry name" value="Leu-bd"/>
</dbReference>
<dbReference type="PANTHER" id="PTHR47151">
    <property type="entry name" value="LEU/ILE/VAL-BINDING ABC TRANSPORTER SUBUNIT"/>
    <property type="match status" value="1"/>
</dbReference>
<dbReference type="InterPro" id="IPR028082">
    <property type="entry name" value="Peripla_BP_I"/>
</dbReference>
<dbReference type="CDD" id="cd06340">
    <property type="entry name" value="PBP1_ABC_ligand_binding-like"/>
    <property type="match status" value="1"/>
</dbReference>
<proteinExistence type="inferred from homology"/>
<dbReference type="PANTHER" id="PTHR47151:SF2">
    <property type="entry name" value="AMINO ACID BINDING PROTEIN"/>
    <property type="match status" value="1"/>
</dbReference>
<dbReference type="Gene3D" id="3.40.50.2300">
    <property type="match status" value="2"/>
</dbReference>
<reference evidence="4 5" key="1">
    <citation type="submission" date="2016-10" db="EMBL/GenBank/DDBJ databases">
        <authorList>
            <person name="de Groot N.N."/>
        </authorList>
    </citation>
    <scope>NUCLEOTIDE SEQUENCE [LARGE SCALE GENOMIC DNA]</scope>
    <source>
        <strain evidence="4 5">CPCC 100156</strain>
    </source>
</reference>
<dbReference type="SUPFAM" id="SSF53822">
    <property type="entry name" value="Periplasmic binding protein-like I"/>
    <property type="match status" value="1"/>
</dbReference>
<name>A0A1G6JIZ7_9PROT</name>
<evidence type="ECO:0000313" key="4">
    <source>
        <dbReference type="EMBL" id="SDC18425.1"/>
    </source>
</evidence>